<reference evidence="1 2" key="1">
    <citation type="submission" date="2024-11" db="EMBL/GenBank/DDBJ databases">
        <authorList>
            <person name="Lucas J.A."/>
        </authorList>
    </citation>
    <scope>NUCLEOTIDE SEQUENCE [LARGE SCALE GENOMIC DNA]</scope>
    <source>
        <strain evidence="1 2">Z 5.4</strain>
    </source>
</reference>
<keyword evidence="2" id="KW-1185">Reference proteome</keyword>
<comment type="caution">
    <text evidence="1">The sequence shown here is derived from an EMBL/GenBank/DDBJ whole genome shotgun (WGS) entry which is preliminary data.</text>
</comment>
<proteinExistence type="predicted"/>
<sequence length="67" mass="7295">MGAVAFLIGSNIFLPGGPEGKGEVITVVPVYGLTRAFIIWCWFGTYYEINGNQLRGDGSRFNGKLIL</sequence>
<evidence type="ECO:0000313" key="2">
    <source>
        <dbReference type="Proteomes" id="UP001623041"/>
    </source>
</evidence>
<gene>
    <name evidence="1" type="ORF">ACJEBI_19965</name>
</gene>
<evidence type="ECO:0000313" key="1">
    <source>
        <dbReference type="EMBL" id="MFK9093745.1"/>
    </source>
</evidence>
<name>A0ABW8RJR4_9BACI</name>
<dbReference type="Proteomes" id="UP001623041">
    <property type="component" value="Unassembled WGS sequence"/>
</dbReference>
<dbReference type="RefSeq" id="WP_406582237.1">
    <property type="nucleotide sequence ID" value="NZ_JBJHQH010000016.1"/>
</dbReference>
<dbReference type="EMBL" id="JBJHQH010000016">
    <property type="protein sequence ID" value="MFK9093745.1"/>
    <property type="molecule type" value="Genomic_DNA"/>
</dbReference>
<accession>A0ABW8RJR4</accession>
<organism evidence="1 2">
    <name type="scientific">Bacillus salipaludis</name>
    <dbReference type="NCBI Taxonomy" id="2547811"/>
    <lineage>
        <taxon>Bacteria</taxon>
        <taxon>Bacillati</taxon>
        <taxon>Bacillota</taxon>
        <taxon>Bacilli</taxon>
        <taxon>Bacillales</taxon>
        <taxon>Bacillaceae</taxon>
        <taxon>Bacillus</taxon>
    </lineage>
</organism>
<protein>
    <submittedName>
        <fullName evidence="1">Uncharacterized protein</fullName>
    </submittedName>
</protein>